<accession>A0AAV6YLD7</accession>
<organism evidence="8 9">
    <name type="scientific">Engystomops pustulosus</name>
    <name type="common">Tungara frog</name>
    <name type="synonym">Physalaemus pustulosus</name>
    <dbReference type="NCBI Taxonomy" id="76066"/>
    <lineage>
        <taxon>Eukaryota</taxon>
        <taxon>Metazoa</taxon>
        <taxon>Chordata</taxon>
        <taxon>Craniata</taxon>
        <taxon>Vertebrata</taxon>
        <taxon>Euteleostomi</taxon>
        <taxon>Amphibia</taxon>
        <taxon>Batrachia</taxon>
        <taxon>Anura</taxon>
        <taxon>Neobatrachia</taxon>
        <taxon>Hyloidea</taxon>
        <taxon>Leptodactylidae</taxon>
        <taxon>Leiuperinae</taxon>
        <taxon>Engystomops</taxon>
    </lineage>
</organism>
<proteinExistence type="inferred from homology"/>
<feature type="domain" description="TMC" evidence="7">
    <location>
        <begin position="13"/>
        <end position="92"/>
    </location>
</feature>
<feature type="transmembrane region" description="Helical" evidence="6">
    <location>
        <begin position="94"/>
        <end position="115"/>
    </location>
</feature>
<keyword evidence="5 6" id="KW-0472">Membrane</keyword>
<evidence type="ECO:0000313" key="9">
    <source>
        <dbReference type="Proteomes" id="UP000824782"/>
    </source>
</evidence>
<feature type="transmembrane region" description="Helical" evidence="6">
    <location>
        <begin position="150"/>
        <end position="171"/>
    </location>
</feature>
<dbReference type="PANTHER" id="PTHR23302">
    <property type="entry name" value="TRANSMEMBRANE CHANNEL-RELATED"/>
    <property type="match status" value="1"/>
</dbReference>
<feature type="transmembrane region" description="Helical" evidence="6">
    <location>
        <begin position="54"/>
        <end position="73"/>
    </location>
</feature>
<evidence type="ECO:0000259" key="7">
    <source>
        <dbReference type="Pfam" id="PF07810"/>
    </source>
</evidence>
<dbReference type="AlphaFoldDB" id="A0AAV6YLD7"/>
<dbReference type="InterPro" id="IPR038900">
    <property type="entry name" value="TMC"/>
</dbReference>
<evidence type="ECO:0000256" key="2">
    <source>
        <dbReference type="ARBA" id="ARBA00006510"/>
    </source>
</evidence>
<dbReference type="Pfam" id="PF07810">
    <property type="entry name" value="TMC"/>
    <property type="match status" value="1"/>
</dbReference>
<dbReference type="InterPro" id="IPR012496">
    <property type="entry name" value="TMC_dom"/>
</dbReference>
<dbReference type="Proteomes" id="UP000824782">
    <property type="component" value="Unassembled WGS sequence"/>
</dbReference>
<evidence type="ECO:0000256" key="4">
    <source>
        <dbReference type="ARBA" id="ARBA00022989"/>
    </source>
</evidence>
<keyword evidence="9" id="KW-1185">Reference proteome</keyword>
<comment type="subcellular location">
    <subcellularLocation>
        <location evidence="1 6">Membrane</location>
        <topology evidence="1 6">Multi-pass membrane protein</topology>
    </subcellularLocation>
</comment>
<keyword evidence="4 6" id="KW-1133">Transmembrane helix</keyword>
<evidence type="ECO:0000256" key="1">
    <source>
        <dbReference type="ARBA" id="ARBA00004141"/>
    </source>
</evidence>
<keyword evidence="3 6" id="KW-0812">Transmembrane</keyword>
<comment type="caution">
    <text evidence="6">Lacks conserved residue(s) required for the propagation of feature annotation.</text>
</comment>
<evidence type="ECO:0000256" key="3">
    <source>
        <dbReference type="ARBA" id="ARBA00022692"/>
    </source>
</evidence>
<comment type="similarity">
    <text evidence="2 6">Belongs to the TMC family.</text>
</comment>
<dbReference type="EMBL" id="WNYA01024609">
    <property type="protein sequence ID" value="KAG8538017.1"/>
    <property type="molecule type" value="Genomic_DNA"/>
</dbReference>
<evidence type="ECO:0000256" key="6">
    <source>
        <dbReference type="RuleBase" id="RU310713"/>
    </source>
</evidence>
<dbReference type="GO" id="GO:0008381">
    <property type="term" value="F:mechanosensitive monoatomic ion channel activity"/>
    <property type="evidence" value="ECO:0007669"/>
    <property type="project" value="TreeGrafter"/>
</dbReference>
<name>A0AAV6YLD7_ENGPU</name>
<sequence>MSCASSHQFFLFTSFLFSRYKCRVIQWIGKQNFQLSQNVLDTLYGQTLVWGGMFYAPLLPLLNLIFIFITFYVKKFSLYHLCNISQKFFRESTLRIMFHFVLLLGLLTVFLPLSYLWTSARPSHSCGLFTDYNSPWEAVQSSIRSALPPAALTVLTYLTSEIGAYGLLLILR</sequence>
<evidence type="ECO:0000256" key="5">
    <source>
        <dbReference type="ARBA" id="ARBA00023136"/>
    </source>
</evidence>
<reference evidence="8" key="1">
    <citation type="thesis" date="2020" institute="ProQuest LLC" country="789 East Eisenhower Parkway, Ann Arbor, MI, USA">
        <title>Comparative Genomics and Chromosome Evolution.</title>
        <authorList>
            <person name="Mudd A.B."/>
        </authorList>
    </citation>
    <scope>NUCLEOTIDE SEQUENCE</scope>
    <source>
        <strain evidence="8">237g6f4</strain>
        <tissue evidence="8">Blood</tissue>
    </source>
</reference>
<comment type="caution">
    <text evidence="8">The sequence shown here is derived from an EMBL/GenBank/DDBJ whole genome shotgun (WGS) entry which is preliminary data.</text>
</comment>
<gene>
    <name evidence="8" type="ORF">GDO81_023429</name>
</gene>
<evidence type="ECO:0000313" key="8">
    <source>
        <dbReference type="EMBL" id="KAG8538017.1"/>
    </source>
</evidence>
<dbReference type="GO" id="GO:0005886">
    <property type="term" value="C:plasma membrane"/>
    <property type="evidence" value="ECO:0007669"/>
    <property type="project" value="InterPro"/>
</dbReference>
<protein>
    <recommendedName>
        <fullName evidence="6">Transmembrane channel-like protein</fullName>
    </recommendedName>
</protein>
<dbReference type="PANTHER" id="PTHR23302:SF39">
    <property type="entry name" value="TRANSMEMBRANE CHANNEL-LIKE PROTEIN 8"/>
    <property type="match status" value="1"/>
</dbReference>